<keyword evidence="1" id="KW-0732">Signal</keyword>
<protein>
    <recommendedName>
        <fullName evidence="4">Tetratricopeptide repeat protein</fullName>
    </recommendedName>
</protein>
<dbReference type="AlphaFoldDB" id="A0A514CH24"/>
<dbReference type="RefSeq" id="WP_141614365.1">
    <property type="nucleotide sequence ID" value="NZ_CP041253.1"/>
</dbReference>
<organism evidence="2 3">
    <name type="scientific">Echinicola soli</name>
    <dbReference type="NCBI Taxonomy" id="2591634"/>
    <lineage>
        <taxon>Bacteria</taxon>
        <taxon>Pseudomonadati</taxon>
        <taxon>Bacteroidota</taxon>
        <taxon>Cytophagia</taxon>
        <taxon>Cytophagales</taxon>
        <taxon>Cyclobacteriaceae</taxon>
        <taxon>Echinicola</taxon>
    </lineage>
</organism>
<evidence type="ECO:0000313" key="3">
    <source>
        <dbReference type="Proteomes" id="UP000316614"/>
    </source>
</evidence>
<dbReference type="KEGG" id="echi:FKX85_08740"/>
<evidence type="ECO:0000256" key="1">
    <source>
        <dbReference type="SAM" id="SignalP"/>
    </source>
</evidence>
<feature type="signal peptide" evidence="1">
    <location>
        <begin position="1"/>
        <end position="24"/>
    </location>
</feature>
<reference evidence="2 3" key="1">
    <citation type="submission" date="2019-06" db="EMBL/GenBank/DDBJ databases">
        <title>Echinicola alkalisoli sp. nov. isolated from saline soil.</title>
        <authorList>
            <person name="Sun J.-Q."/>
            <person name="Xu L."/>
        </authorList>
    </citation>
    <scope>NUCLEOTIDE SEQUENCE [LARGE SCALE GENOMIC DNA]</scope>
    <source>
        <strain evidence="2 3">LN3S3</strain>
    </source>
</reference>
<dbReference type="InterPro" id="IPR011990">
    <property type="entry name" value="TPR-like_helical_dom_sf"/>
</dbReference>
<evidence type="ECO:0008006" key="4">
    <source>
        <dbReference type="Google" id="ProtNLM"/>
    </source>
</evidence>
<dbReference type="Proteomes" id="UP000316614">
    <property type="component" value="Chromosome"/>
</dbReference>
<feature type="chain" id="PRO_5021914414" description="Tetratricopeptide repeat protein" evidence="1">
    <location>
        <begin position="25"/>
        <end position="264"/>
    </location>
</feature>
<accession>A0A514CH24</accession>
<dbReference type="OrthoDB" id="1150971at2"/>
<gene>
    <name evidence="2" type="ORF">FKX85_08740</name>
</gene>
<evidence type="ECO:0000313" key="2">
    <source>
        <dbReference type="EMBL" id="QDH79117.1"/>
    </source>
</evidence>
<dbReference type="SUPFAM" id="SSF48452">
    <property type="entry name" value="TPR-like"/>
    <property type="match status" value="1"/>
</dbReference>
<proteinExistence type="predicted"/>
<dbReference type="Gene3D" id="1.25.40.10">
    <property type="entry name" value="Tetratricopeptide repeat domain"/>
    <property type="match status" value="1"/>
</dbReference>
<name>A0A514CH24_9BACT</name>
<sequence length="264" mass="30120">MIRLLFISLLFISCTGNTSQSAQAEGPSYQEQLKLANPDTLLVGIQDKIYDVFVQSVVSQDKSSLVQLSDQLTELNKTEGQPIITYWRAYLQFYFSIFYLKNSDKENAEKEIDKGIELLEELKKRNSEDNALLAMLQGFGIQFKGLKAMVISMDIKSNIKQAIAQDSTNLRAYYVYGSNDFHTPKKYGGGKKAEQYLLKAISLPAQKVKNPYLPSWGKEESYELLIKLYIKEEKWGLAKKYFQEGISKFPESYTINQLAPKLVD</sequence>
<dbReference type="EMBL" id="CP041253">
    <property type="protein sequence ID" value="QDH79117.1"/>
    <property type="molecule type" value="Genomic_DNA"/>
</dbReference>
<keyword evidence="3" id="KW-1185">Reference proteome</keyword>